<dbReference type="GO" id="GO:0005829">
    <property type="term" value="C:cytosol"/>
    <property type="evidence" value="ECO:0007669"/>
    <property type="project" value="TreeGrafter"/>
</dbReference>
<evidence type="ECO:0000259" key="10">
    <source>
        <dbReference type="PROSITE" id="PS51198"/>
    </source>
</evidence>
<evidence type="ECO:0000256" key="9">
    <source>
        <dbReference type="PROSITE-ProRule" id="PRU00560"/>
    </source>
</evidence>
<protein>
    <recommendedName>
        <fullName evidence="7">DNA 3'-5' helicase</fullName>
        <ecNumber evidence="7">5.6.2.4</ecNumber>
    </recommendedName>
</protein>
<comment type="catalytic activity">
    <reaction evidence="8">
        <text>ATP + H2O = ADP + phosphate + H(+)</text>
        <dbReference type="Rhea" id="RHEA:13065"/>
        <dbReference type="ChEBI" id="CHEBI:15377"/>
        <dbReference type="ChEBI" id="CHEBI:15378"/>
        <dbReference type="ChEBI" id="CHEBI:30616"/>
        <dbReference type="ChEBI" id="CHEBI:43474"/>
        <dbReference type="ChEBI" id="CHEBI:456216"/>
        <dbReference type="EC" id="5.6.2.4"/>
    </reaction>
</comment>
<dbReference type="Pfam" id="PF00580">
    <property type="entry name" value="UvrD-helicase"/>
    <property type="match status" value="1"/>
</dbReference>
<keyword evidence="5" id="KW-0413">Isomerase</keyword>
<dbReference type="Gene3D" id="3.40.50.300">
    <property type="entry name" value="P-loop containing nucleotide triphosphate hydrolases"/>
    <property type="match status" value="2"/>
</dbReference>
<comment type="caution">
    <text evidence="11">The sequence shown here is derived from an EMBL/GenBank/DDBJ whole genome shotgun (WGS) entry which is preliminary data.</text>
</comment>
<feature type="binding site" evidence="9">
    <location>
        <begin position="269"/>
        <end position="276"/>
    </location>
    <ligand>
        <name>ATP</name>
        <dbReference type="ChEBI" id="CHEBI:30616"/>
    </ligand>
</feature>
<dbReference type="PANTHER" id="PTHR11070:SF45">
    <property type="entry name" value="DNA 3'-5' HELICASE"/>
    <property type="match status" value="1"/>
</dbReference>
<organism evidence="11 12">
    <name type="scientific">Candidatus Neomicrothrix subdominans</name>
    <dbReference type="NCBI Taxonomy" id="2954438"/>
    <lineage>
        <taxon>Bacteria</taxon>
        <taxon>Bacillati</taxon>
        <taxon>Actinomycetota</taxon>
        <taxon>Acidimicrobiia</taxon>
        <taxon>Acidimicrobiales</taxon>
        <taxon>Microthrixaceae</taxon>
        <taxon>Candidatus Neomicrothrix</taxon>
    </lineage>
</organism>
<sequence length="712" mass="77846">MASLALATTFLADYGRLPNRMQRRIGDLVTKFAQMTPADLGKAKGINLEPYNGSADPRSRTIRIDDGQRGIVLDVGDGEHFVLTRICNHDEAERWMAKNKFSVNAATNALELVNLTAIEAQAAVVQEQADPAGDQLFAHRRDRDFANLGVTAEVVPALMALTSEDQLEGLLSLLPPSQAEAVIALTGTDDVDHIYQELAGAIHGEVDTDDVVAALEAPASQAAFHVVEGQDELADILAQPLAMWRIFLHPSQRHLAYRDSYSGPARVTGGAGTGKTVVAIHRAKALAERLESPLGKPILFTTFTRNLAQAIENDLRALDPAAVSRVDVINVDRLVFALVREAEGRDPKVAQDDYCKKVADEVVTERAMDGEYSGSFLVNEWEQVVLANNCRSRADYFAVSRAGRGIPLNRRRRAEVWKAIDELERRLDQAGRRTHLQLAAAAAGYLEPRTTKPYQHVVVDEAQDLHEAQWRLLRAVVAEAPDDMFIVGDSHQRIYDRRSSLSKVGIKVVGRSAKLKLNYRTTHEIMAWSLAMLGTDGGVTADDLDGGSDKHSFAGYHSLRSGPEPVLAGFRTRPEMLDALVEQVRAWIDEGVDPIAIGVAARTNRQVEAAKGALDSAGLTTCLLPQKDLPSKPGVRLGTMHRMKGLEYERVAVSDADDASVPAGWAMTERDDDPVQHASDLELEKSLLYVAATRARDGLYITWSGTPSRFLG</sequence>
<evidence type="ECO:0000256" key="2">
    <source>
        <dbReference type="ARBA" id="ARBA00022801"/>
    </source>
</evidence>
<dbReference type="GO" id="GO:0016787">
    <property type="term" value="F:hydrolase activity"/>
    <property type="evidence" value="ECO:0007669"/>
    <property type="project" value="UniProtKB-UniRule"/>
</dbReference>
<keyword evidence="4 9" id="KW-0067">ATP-binding</keyword>
<dbReference type="SUPFAM" id="SSF52540">
    <property type="entry name" value="P-loop containing nucleoside triphosphate hydrolases"/>
    <property type="match status" value="1"/>
</dbReference>
<reference evidence="11 12" key="1">
    <citation type="submission" date="2020-10" db="EMBL/GenBank/DDBJ databases">
        <title>Connecting structure to function with the recovery of over 1000 high-quality activated sludge metagenome-assembled genomes encoding full-length rRNA genes using long-read sequencing.</title>
        <authorList>
            <person name="Singleton C.M."/>
            <person name="Petriglieri F."/>
            <person name="Kristensen J.M."/>
            <person name="Kirkegaard R.H."/>
            <person name="Michaelsen T.Y."/>
            <person name="Andersen M.H."/>
            <person name="Karst S.M."/>
            <person name="Dueholm M.S."/>
            <person name="Nielsen P.H."/>
            <person name="Albertsen M."/>
        </authorList>
    </citation>
    <scope>NUCLEOTIDE SEQUENCE [LARGE SCALE GENOMIC DNA]</scope>
    <source>
        <strain evidence="11">Lyne_18-Q3-R50-59_MAXAC.006</strain>
    </source>
</reference>
<dbReference type="InterPro" id="IPR000212">
    <property type="entry name" value="DNA_helicase_UvrD/REP"/>
</dbReference>
<dbReference type="InterPro" id="IPR014016">
    <property type="entry name" value="UvrD-like_ATP-bd"/>
</dbReference>
<evidence type="ECO:0000256" key="7">
    <source>
        <dbReference type="ARBA" id="ARBA00034808"/>
    </source>
</evidence>
<feature type="domain" description="UvrD-like helicase ATP-binding" evidence="10">
    <location>
        <begin position="248"/>
        <end position="522"/>
    </location>
</feature>
<evidence type="ECO:0000313" key="12">
    <source>
        <dbReference type="Proteomes" id="UP000727993"/>
    </source>
</evidence>
<dbReference type="GO" id="GO:0043138">
    <property type="term" value="F:3'-5' DNA helicase activity"/>
    <property type="evidence" value="ECO:0007669"/>
    <property type="project" value="UniProtKB-EC"/>
</dbReference>
<evidence type="ECO:0000256" key="8">
    <source>
        <dbReference type="ARBA" id="ARBA00048988"/>
    </source>
</evidence>
<evidence type="ECO:0000313" key="11">
    <source>
        <dbReference type="EMBL" id="MBK9297979.1"/>
    </source>
</evidence>
<dbReference type="AlphaFoldDB" id="A0A936NFJ3"/>
<name>A0A936NFJ3_9ACTN</name>
<dbReference type="PROSITE" id="PS51198">
    <property type="entry name" value="UVRD_HELICASE_ATP_BIND"/>
    <property type="match status" value="1"/>
</dbReference>
<evidence type="ECO:0000256" key="4">
    <source>
        <dbReference type="ARBA" id="ARBA00022840"/>
    </source>
</evidence>
<evidence type="ECO:0000256" key="3">
    <source>
        <dbReference type="ARBA" id="ARBA00022806"/>
    </source>
</evidence>
<evidence type="ECO:0000256" key="6">
    <source>
        <dbReference type="ARBA" id="ARBA00034617"/>
    </source>
</evidence>
<comment type="catalytic activity">
    <reaction evidence="6">
        <text>Couples ATP hydrolysis with the unwinding of duplex DNA by translocating in the 3'-5' direction.</text>
        <dbReference type="EC" id="5.6.2.4"/>
    </reaction>
</comment>
<evidence type="ECO:0000256" key="1">
    <source>
        <dbReference type="ARBA" id="ARBA00022741"/>
    </source>
</evidence>
<dbReference type="PANTHER" id="PTHR11070">
    <property type="entry name" value="UVRD / RECB / PCRA DNA HELICASE FAMILY MEMBER"/>
    <property type="match status" value="1"/>
</dbReference>
<dbReference type="Pfam" id="PF13361">
    <property type="entry name" value="UvrD_C"/>
    <property type="match status" value="1"/>
</dbReference>
<dbReference type="GO" id="GO:0000725">
    <property type="term" value="P:recombinational repair"/>
    <property type="evidence" value="ECO:0007669"/>
    <property type="project" value="TreeGrafter"/>
</dbReference>
<dbReference type="InterPro" id="IPR027417">
    <property type="entry name" value="P-loop_NTPase"/>
</dbReference>
<dbReference type="InterPro" id="IPR014017">
    <property type="entry name" value="DNA_helicase_UvrD-like_C"/>
</dbReference>
<keyword evidence="3 9" id="KW-0347">Helicase</keyword>
<gene>
    <name evidence="11" type="ORF">IPN02_14320</name>
</gene>
<accession>A0A936NFJ3</accession>
<proteinExistence type="predicted"/>
<dbReference type="GO" id="GO:0005524">
    <property type="term" value="F:ATP binding"/>
    <property type="evidence" value="ECO:0007669"/>
    <property type="project" value="UniProtKB-UniRule"/>
</dbReference>
<dbReference type="GO" id="GO:0003677">
    <property type="term" value="F:DNA binding"/>
    <property type="evidence" value="ECO:0007669"/>
    <property type="project" value="InterPro"/>
</dbReference>
<dbReference type="Proteomes" id="UP000727993">
    <property type="component" value="Unassembled WGS sequence"/>
</dbReference>
<keyword evidence="2 9" id="KW-0378">Hydrolase</keyword>
<dbReference type="EMBL" id="JADJZA010000007">
    <property type="protein sequence ID" value="MBK9297979.1"/>
    <property type="molecule type" value="Genomic_DNA"/>
</dbReference>
<keyword evidence="1 9" id="KW-0547">Nucleotide-binding</keyword>
<dbReference type="EC" id="5.6.2.4" evidence="7"/>
<evidence type="ECO:0000256" key="5">
    <source>
        <dbReference type="ARBA" id="ARBA00023235"/>
    </source>
</evidence>